<evidence type="ECO:0000256" key="2">
    <source>
        <dbReference type="ARBA" id="ARBA00022723"/>
    </source>
</evidence>
<dbReference type="InterPro" id="IPR023214">
    <property type="entry name" value="HAD_sf"/>
</dbReference>
<protein>
    <recommendedName>
        <fullName evidence="8">Cytosolic purine 5'-nucleotidase</fullName>
    </recommendedName>
</protein>
<dbReference type="GO" id="GO:0046037">
    <property type="term" value="P:GMP metabolic process"/>
    <property type="evidence" value="ECO:0007669"/>
    <property type="project" value="UniProtKB-ARBA"/>
</dbReference>
<dbReference type="InterPro" id="IPR008380">
    <property type="entry name" value="HAD-SF_hydro_IG_5-nucl"/>
</dbReference>
<evidence type="ECO:0000256" key="4">
    <source>
        <dbReference type="ARBA" id="ARBA00022842"/>
    </source>
</evidence>
<dbReference type="GO" id="GO:0008253">
    <property type="term" value="F:5'-nucleotidase activity"/>
    <property type="evidence" value="ECO:0007669"/>
    <property type="project" value="TreeGrafter"/>
</dbReference>
<evidence type="ECO:0000256" key="5">
    <source>
        <dbReference type="SAM" id="MobiDB-lite"/>
    </source>
</evidence>
<evidence type="ECO:0000256" key="1">
    <source>
        <dbReference type="ARBA" id="ARBA00009589"/>
    </source>
</evidence>
<dbReference type="InterPro" id="IPR036412">
    <property type="entry name" value="HAD-like_sf"/>
</dbReference>
<feature type="compositionally biased region" description="Basic and acidic residues" evidence="5">
    <location>
        <begin position="517"/>
        <end position="529"/>
    </location>
</feature>
<dbReference type="FunFam" id="3.40.50.1000:FF:000021">
    <property type="entry name" value="NT5C2 isoform 1"/>
    <property type="match status" value="1"/>
</dbReference>
<reference evidence="6" key="3">
    <citation type="submission" date="2023-05" db="EMBL/GenBank/DDBJ databases">
        <authorList>
            <person name="Smith C.H."/>
        </authorList>
    </citation>
    <scope>NUCLEOTIDE SEQUENCE</scope>
    <source>
        <strain evidence="6">CHS0354</strain>
        <tissue evidence="6">Mantle</tissue>
    </source>
</reference>
<keyword evidence="4" id="KW-0460">Magnesium</keyword>
<dbReference type="Pfam" id="PF05761">
    <property type="entry name" value="5_nucleotid"/>
    <property type="match status" value="1"/>
</dbReference>
<name>A0AAE0W9J5_9BIVA</name>
<sequence length="607" mass="70567">MTTKTDIDDEVYNSHRHDYERSFTVTHKLFKREPSKRVFVNRSLMLEKVKFFGFDMDYTLAVYKSPEYESLGFDLIKKRLIHIGYPEAISEFDYDPTFPIRGLWFDQLYGNMMKIDAFGNILVCAHGFEFLKGRKIHSLYPNKFVQLDEHRFRIFNTLYELPVLYILACIVDFFTNNSDYISTPTGIKSGDLTMTYTSIYQDVIQATDHVHRKDGPLKTETMKNVEKYVIKDERLPVLLDRIRSTGSKVFLATNSDYLYTNTIMKYLMDYPAINGEEKRDWTSYFDFIVVDARKPLFFQGGTILRQVDRVTGALKLGSHTGEIRSGQIYSGGSVEVFSEMMGIYDKEVLYVGDHIFGDILKSKKVRGWRTFLVVPELAQELVVWTDKRQLFQKLEELDIMIGELYRNLDSSCPHKPDISKIQTSIREATHEMDMSYGIMGSLFRSGSRQTFFASQVMRYADLYAASFLNLLHYPFSYVFRAPAMLMPHESTVGHEDAIPVDNVIMAPRSRLHSTSQQKEDANEKYDRVPSPKPFQPHRYPLERMDSVRRYANTPRQFTQVQDEDVSANDTSSEDEKSFSHHPLRQATPPDETQELNLKSAEQEYFKP</sequence>
<dbReference type="AlphaFoldDB" id="A0AAE0W9J5"/>
<accession>A0AAE0W9J5</accession>
<evidence type="ECO:0000313" key="7">
    <source>
        <dbReference type="Proteomes" id="UP001195483"/>
    </source>
</evidence>
<feature type="compositionally biased region" description="Basic and acidic residues" evidence="5">
    <location>
        <begin position="539"/>
        <end position="548"/>
    </location>
</feature>
<dbReference type="PANTHER" id="PTHR12103:SF15">
    <property type="entry name" value="CYTOSOLIC PURINE 5'-NUCLEOTIDASE"/>
    <property type="match status" value="1"/>
</dbReference>
<comment type="caution">
    <text evidence="6">The sequence shown here is derived from an EMBL/GenBank/DDBJ whole genome shotgun (WGS) entry which is preliminary data.</text>
</comment>
<dbReference type="SUPFAM" id="SSF56784">
    <property type="entry name" value="HAD-like"/>
    <property type="match status" value="1"/>
</dbReference>
<proteinExistence type="inferred from homology"/>
<keyword evidence="2" id="KW-0479">Metal-binding</keyword>
<organism evidence="6 7">
    <name type="scientific">Potamilus streckersoni</name>
    <dbReference type="NCBI Taxonomy" id="2493646"/>
    <lineage>
        <taxon>Eukaryota</taxon>
        <taxon>Metazoa</taxon>
        <taxon>Spiralia</taxon>
        <taxon>Lophotrochozoa</taxon>
        <taxon>Mollusca</taxon>
        <taxon>Bivalvia</taxon>
        <taxon>Autobranchia</taxon>
        <taxon>Heteroconchia</taxon>
        <taxon>Palaeoheterodonta</taxon>
        <taxon>Unionida</taxon>
        <taxon>Unionoidea</taxon>
        <taxon>Unionidae</taxon>
        <taxon>Ambleminae</taxon>
        <taxon>Lampsilini</taxon>
        <taxon>Potamilus</taxon>
    </lineage>
</organism>
<dbReference type="EMBL" id="JAEAOA010000444">
    <property type="protein sequence ID" value="KAK3606104.1"/>
    <property type="molecule type" value="Genomic_DNA"/>
</dbReference>
<dbReference type="Gene3D" id="3.40.50.1000">
    <property type="entry name" value="HAD superfamily/HAD-like"/>
    <property type="match status" value="1"/>
</dbReference>
<evidence type="ECO:0000256" key="3">
    <source>
        <dbReference type="ARBA" id="ARBA00022801"/>
    </source>
</evidence>
<gene>
    <name evidence="6" type="ORF">CHS0354_006462</name>
</gene>
<reference evidence="6" key="2">
    <citation type="journal article" date="2021" name="Genome Biol. Evol.">
        <title>Developing a high-quality reference genome for a parasitic bivalve with doubly uniparental inheritance (Bivalvia: Unionida).</title>
        <authorList>
            <person name="Smith C.H."/>
        </authorList>
    </citation>
    <scope>NUCLEOTIDE SEQUENCE</scope>
    <source>
        <strain evidence="6">CHS0354</strain>
        <tissue evidence="6">Mantle</tissue>
    </source>
</reference>
<dbReference type="PANTHER" id="PTHR12103">
    <property type="entry name" value="5'-NUCLEOTIDASE DOMAIN-CONTAINING"/>
    <property type="match status" value="1"/>
</dbReference>
<dbReference type="NCBIfam" id="TIGR02244">
    <property type="entry name" value="HAD-IG-Ncltidse"/>
    <property type="match status" value="1"/>
</dbReference>
<feature type="region of interest" description="Disordered" evidence="5">
    <location>
        <begin position="510"/>
        <end position="607"/>
    </location>
</feature>
<comment type="similarity">
    <text evidence="1">Belongs to the 5'(3')-deoxyribonucleotidase family.</text>
</comment>
<evidence type="ECO:0000313" key="6">
    <source>
        <dbReference type="EMBL" id="KAK3606104.1"/>
    </source>
</evidence>
<dbReference type="Proteomes" id="UP001195483">
    <property type="component" value="Unassembled WGS sequence"/>
</dbReference>
<keyword evidence="3" id="KW-0378">Hydrolase</keyword>
<dbReference type="CDD" id="cd07522">
    <property type="entry name" value="HAD_cN-II"/>
    <property type="match status" value="1"/>
</dbReference>
<evidence type="ECO:0008006" key="8">
    <source>
        <dbReference type="Google" id="ProtNLM"/>
    </source>
</evidence>
<dbReference type="GO" id="GO:0046872">
    <property type="term" value="F:metal ion binding"/>
    <property type="evidence" value="ECO:0007669"/>
    <property type="project" value="UniProtKB-KW"/>
</dbReference>
<reference evidence="6" key="1">
    <citation type="journal article" date="2021" name="Genome Biol. Evol.">
        <title>A High-Quality Reference Genome for a Parasitic Bivalve with Doubly Uniparental Inheritance (Bivalvia: Unionida).</title>
        <authorList>
            <person name="Smith C.H."/>
        </authorList>
    </citation>
    <scope>NUCLEOTIDE SEQUENCE</scope>
    <source>
        <strain evidence="6">CHS0354</strain>
    </source>
</reference>
<keyword evidence="7" id="KW-1185">Reference proteome</keyword>